<gene>
    <name evidence="6" type="ORF">FC50_GL001310</name>
</gene>
<name>A0A0R1TXK2_9LACO</name>
<keyword evidence="4" id="KW-0460">Magnesium</keyword>
<evidence type="ECO:0000256" key="5">
    <source>
        <dbReference type="ARBA" id="ARBA00023277"/>
    </source>
</evidence>
<accession>A0A0R1TXK2</accession>
<evidence type="ECO:0000313" key="7">
    <source>
        <dbReference type="Proteomes" id="UP000051922"/>
    </source>
</evidence>
<dbReference type="Pfam" id="PF13419">
    <property type="entry name" value="HAD_2"/>
    <property type="match status" value="1"/>
</dbReference>
<dbReference type="InterPro" id="IPR023214">
    <property type="entry name" value="HAD_sf"/>
</dbReference>
<dbReference type="STRING" id="1423783.FC50_GL001310"/>
<dbReference type="InterPro" id="IPR051600">
    <property type="entry name" value="Beta-PGM-like"/>
</dbReference>
<comment type="caution">
    <text evidence="6">The sequence shown here is derived from an EMBL/GenBank/DDBJ whole genome shotgun (WGS) entry which is preliminary data.</text>
</comment>
<reference evidence="6 7" key="1">
    <citation type="journal article" date="2015" name="Genome Announc.">
        <title>Expanding the biotechnology potential of lactobacilli through comparative genomics of 213 strains and associated genera.</title>
        <authorList>
            <person name="Sun Z."/>
            <person name="Harris H.M."/>
            <person name="McCann A."/>
            <person name="Guo C."/>
            <person name="Argimon S."/>
            <person name="Zhang W."/>
            <person name="Yang X."/>
            <person name="Jeffery I.B."/>
            <person name="Cooney J.C."/>
            <person name="Kagawa T.F."/>
            <person name="Liu W."/>
            <person name="Song Y."/>
            <person name="Salvetti E."/>
            <person name="Wrobel A."/>
            <person name="Rasinkangas P."/>
            <person name="Parkhill J."/>
            <person name="Rea M.C."/>
            <person name="O'Sullivan O."/>
            <person name="Ritari J."/>
            <person name="Douillard F.P."/>
            <person name="Paul Ross R."/>
            <person name="Yang R."/>
            <person name="Briner A.E."/>
            <person name="Felis G.E."/>
            <person name="de Vos W.M."/>
            <person name="Barrangou R."/>
            <person name="Klaenhammer T.R."/>
            <person name="Caufield P.W."/>
            <person name="Cui Y."/>
            <person name="Zhang H."/>
            <person name="O'Toole P.W."/>
        </authorList>
    </citation>
    <scope>NUCLEOTIDE SEQUENCE [LARGE SCALE GENOMIC DNA]</scope>
    <source>
        <strain evidence="6 7">DSM 15945</strain>
    </source>
</reference>
<evidence type="ECO:0000256" key="4">
    <source>
        <dbReference type="ARBA" id="ARBA00022842"/>
    </source>
</evidence>
<dbReference type="GO" id="GO:0016787">
    <property type="term" value="F:hydrolase activity"/>
    <property type="evidence" value="ECO:0007669"/>
    <property type="project" value="UniProtKB-KW"/>
</dbReference>
<dbReference type="Proteomes" id="UP000051922">
    <property type="component" value="Unassembled WGS sequence"/>
</dbReference>
<keyword evidence="3" id="KW-0479">Metal-binding</keyword>
<evidence type="ECO:0000256" key="3">
    <source>
        <dbReference type="ARBA" id="ARBA00022723"/>
    </source>
</evidence>
<keyword evidence="5" id="KW-0119">Carbohydrate metabolism</keyword>
<sequence>MFKAVIFDMDGVLVNSEEFYFNRRMSYFEEKGLHPGSTDIHDYLGMSNNQVWAALVPDPEQRDVLRKDYLVYQDTHPIDYSRFLNAGVVNLLKSLRTHGMAIGLASAGIYADIFRMLSECHIRPFFDQVLSGEAVPNNKPAPDIYVEISGKLGVEVGQCLVIEDSSNGIQAAKDAGMTTWAVDQAQYNVDQSRADRIVSGMDEIRKTLK</sequence>
<evidence type="ECO:0000256" key="1">
    <source>
        <dbReference type="ARBA" id="ARBA00001946"/>
    </source>
</evidence>
<dbReference type="SFLD" id="SFLDG01135">
    <property type="entry name" value="C1.5.6:_HAD__Beta-PGM__Phospha"/>
    <property type="match status" value="1"/>
</dbReference>
<dbReference type="PATRIC" id="fig|1423783.4.peg.1352"/>
<keyword evidence="6" id="KW-0378">Hydrolase</keyword>
<dbReference type="SFLD" id="SFLDS00003">
    <property type="entry name" value="Haloacid_Dehalogenase"/>
    <property type="match status" value="1"/>
</dbReference>
<dbReference type="InterPro" id="IPR041492">
    <property type="entry name" value="HAD_2"/>
</dbReference>
<comment type="cofactor">
    <cofactor evidence="1">
        <name>Mg(2+)</name>
        <dbReference type="ChEBI" id="CHEBI:18420"/>
    </cofactor>
</comment>
<dbReference type="GO" id="GO:0046872">
    <property type="term" value="F:metal ion binding"/>
    <property type="evidence" value="ECO:0007669"/>
    <property type="project" value="UniProtKB-KW"/>
</dbReference>
<dbReference type="EMBL" id="AZFJ01000049">
    <property type="protein sequence ID" value="KRL85910.1"/>
    <property type="molecule type" value="Genomic_DNA"/>
</dbReference>
<dbReference type="Gene3D" id="3.40.50.1000">
    <property type="entry name" value="HAD superfamily/HAD-like"/>
    <property type="match status" value="1"/>
</dbReference>
<dbReference type="Gene3D" id="1.10.150.240">
    <property type="entry name" value="Putative phosphatase, domain 2"/>
    <property type="match status" value="1"/>
</dbReference>
<dbReference type="InterPro" id="IPR006439">
    <property type="entry name" value="HAD-SF_hydro_IA"/>
</dbReference>
<dbReference type="RefSeq" id="WP_056956761.1">
    <property type="nucleotide sequence ID" value="NZ_AZFJ01000049.1"/>
</dbReference>
<dbReference type="CDD" id="cd07505">
    <property type="entry name" value="HAD_BPGM-like"/>
    <property type="match status" value="1"/>
</dbReference>
<evidence type="ECO:0000313" key="6">
    <source>
        <dbReference type="EMBL" id="KRL85910.1"/>
    </source>
</evidence>
<dbReference type="AlphaFoldDB" id="A0A0R1TXK2"/>
<dbReference type="InterPro" id="IPR036412">
    <property type="entry name" value="HAD-like_sf"/>
</dbReference>
<evidence type="ECO:0000256" key="2">
    <source>
        <dbReference type="ARBA" id="ARBA00006171"/>
    </source>
</evidence>
<proteinExistence type="inferred from homology"/>
<comment type="similarity">
    <text evidence="2">Belongs to the HAD-like hydrolase superfamily. CbbY/CbbZ/Gph/YieH family.</text>
</comment>
<protein>
    <submittedName>
        <fullName evidence="6">Haloacid dehalogenase (HAD) superfamily hydrolase</fullName>
    </submittedName>
</protein>
<dbReference type="PANTHER" id="PTHR46193:SF18">
    <property type="entry name" value="HEXITOL PHOSPHATASE B"/>
    <property type="match status" value="1"/>
</dbReference>
<dbReference type="SFLD" id="SFLDG01129">
    <property type="entry name" value="C1.5:_HAD__Beta-PGM__Phosphata"/>
    <property type="match status" value="1"/>
</dbReference>
<keyword evidence="7" id="KW-1185">Reference proteome</keyword>
<dbReference type="InterPro" id="IPR023198">
    <property type="entry name" value="PGP-like_dom2"/>
</dbReference>
<organism evidence="6 7">
    <name type="scientific">Lacticaseibacillus pantheris DSM 15945 = JCM 12539 = NBRC 106106</name>
    <dbReference type="NCBI Taxonomy" id="1423783"/>
    <lineage>
        <taxon>Bacteria</taxon>
        <taxon>Bacillati</taxon>
        <taxon>Bacillota</taxon>
        <taxon>Bacilli</taxon>
        <taxon>Lactobacillales</taxon>
        <taxon>Lactobacillaceae</taxon>
        <taxon>Lacticaseibacillus</taxon>
    </lineage>
</organism>
<dbReference type="NCBIfam" id="TIGR01509">
    <property type="entry name" value="HAD-SF-IA-v3"/>
    <property type="match status" value="1"/>
</dbReference>
<dbReference type="PANTHER" id="PTHR46193">
    <property type="entry name" value="6-PHOSPHOGLUCONATE PHOSPHATASE"/>
    <property type="match status" value="1"/>
</dbReference>
<dbReference type="SUPFAM" id="SSF56784">
    <property type="entry name" value="HAD-like"/>
    <property type="match status" value="1"/>
</dbReference>